<feature type="region of interest" description="Disordered" evidence="10">
    <location>
        <begin position="697"/>
        <end position="718"/>
    </location>
</feature>
<evidence type="ECO:0000256" key="5">
    <source>
        <dbReference type="ARBA" id="ARBA00022737"/>
    </source>
</evidence>
<evidence type="ECO:0000313" key="16">
    <source>
        <dbReference type="Proteomes" id="UP000186817"/>
    </source>
</evidence>
<dbReference type="PANTHER" id="PTHR11246:SF5">
    <property type="entry name" value="PRE-MRNA-SPLICING FACTOR SYF1"/>
    <property type="match status" value="1"/>
</dbReference>
<evidence type="ECO:0000256" key="2">
    <source>
        <dbReference type="ARBA" id="ARBA00008644"/>
    </source>
</evidence>
<evidence type="ECO:0000256" key="7">
    <source>
        <dbReference type="ARBA" id="ARBA00023242"/>
    </source>
</evidence>
<gene>
    <name evidence="15" type="primary">Xab2</name>
    <name evidence="15" type="ORF">AK812_SmicGene6716</name>
</gene>
<dbReference type="GO" id="GO:0000974">
    <property type="term" value="C:Prp19 complex"/>
    <property type="evidence" value="ECO:0007669"/>
    <property type="project" value="TreeGrafter"/>
</dbReference>
<feature type="compositionally biased region" description="Polar residues" evidence="10">
    <location>
        <begin position="2868"/>
        <end position="2887"/>
    </location>
</feature>
<organism evidence="15 16">
    <name type="scientific">Symbiodinium microadriaticum</name>
    <name type="common">Dinoflagellate</name>
    <name type="synonym">Zooxanthella microadriatica</name>
    <dbReference type="NCBI Taxonomy" id="2951"/>
    <lineage>
        <taxon>Eukaryota</taxon>
        <taxon>Sar</taxon>
        <taxon>Alveolata</taxon>
        <taxon>Dinophyceae</taxon>
        <taxon>Suessiales</taxon>
        <taxon>Symbiodiniaceae</taxon>
        <taxon>Symbiodinium</taxon>
    </lineage>
</organism>
<dbReference type="GO" id="GO:0071014">
    <property type="term" value="C:post-mRNA release spliceosomal complex"/>
    <property type="evidence" value="ECO:0007669"/>
    <property type="project" value="TreeGrafter"/>
</dbReference>
<dbReference type="InterPro" id="IPR019734">
    <property type="entry name" value="TPR_rpt"/>
</dbReference>
<dbReference type="PANTHER" id="PTHR11246">
    <property type="entry name" value="PRE-MRNA SPLICING FACTOR"/>
    <property type="match status" value="1"/>
</dbReference>
<dbReference type="SUPFAM" id="SSF56672">
    <property type="entry name" value="DNA/RNA polymerases"/>
    <property type="match status" value="1"/>
</dbReference>
<keyword evidence="3" id="KW-0507">mRNA processing</keyword>
<keyword evidence="4" id="KW-0747">Spliceosome</keyword>
<evidence type="ECO:0000256" key="11">
    <source>
        <dbReference type="SAM" id="SignalP"/>
    </source>
</evidence>
<dbReference type="Gene3D" id="1.25.40.10">
    <property type="entry name" value="Tetratricopeptide repeat domain"/>
    <property type="match status" value="3"/>
</dbReference>
<feature type="domain" description="Pre-mRNA-splicing factor Syf1/CRNKL1-like C-terminal HAT-repeats" evidence="13">
    <location>
        <begin position="2653"/>
        <end position="2781"/>
    </location>
</feature>
<evidence type="ECO:0000259" key="12">
    <source>
        <dbReference type="Pfam" id="PF23220"/>
    </source>
</evidence>
<dbReference type="OrthoDB" id="10067343at2759"/>
<dbReference type="EMBL" id="LSRX01000093">
    <property type="protein sequence ID" value="OLQ09617.1"/>
    <property type="molecule type" value="Genomic_DNA"/>
</dbReference>
<evidence type="ECO:0000256" key="3">
    <source>
        <dbReference type="ARBA" id="ARBA00022664"/>
    </source>
</evidence>
<dbReference type="InterPro" id="IPR043502">
    <property type="entry name" value="DNA/RNA_pol_sf"/>
</dbReference>
<dbReference type="Pfam" id="PF23231">
    <property type="entry name" value="HAT_Syf1_CNRKL1_C"/>
    <property type="match status" value="1"/>
</dbReference>
<feature type="chain" id="PRO_5010192235" description="Pre-mRNA-splicing factor SYF1" evidence="11">
    <location>
        <begin position="19"/>
        <end position="3002"/>
    </location>
</feature>
<feature type="signal peptide" evidence="11">
    <location>
        <begin position="1"/>
        <end position="18"/>
    </location>
</feature>
<keyword evidence="16" id="KW-1185">Reference proteome</keyword>
<evidence type="ECO:0000256" key="4">
    <source>
        <dbReference type="ARBA" id="ARBA00022728"/>
    </source>
</evidence>
<dbReference type="SMART" id="SM00386">
    <property type="entry name" value="HAT"/>
    <property type="match status" value="5"/>
</dbReference>
<dbReference type="InterPro" id="IPR011990">
    <property type="entry name" value="TPR-like_helical_dom_sf"/>
</dbReference>
<dbReference type="InterPro" id="IPR045075">
    <property type="entry name" value="Syf1-like"/>
</dbReference>
<dbReference type="GO" id="GO:0071007">
    <property type="term" value="C:U2-type catalytic step 2 spliceosome"/>
    <property type="evidence" value="ECO:0007669"/>
    <property type="project" value="TreeGrafter"/>
</dbReference>
<evidence type="ECO:0000256" key="10">
    <source>
        <dbReference type="SAM" id="MobiDB-lite"/>
    </source>
</evidence>
<evidence type="ECO:0000313" key="15">
    <source>
        <dbReference type="EMBL" id="OLQ09617.1"/>
    </source>
</evidence>
<dbReference type="FunFam" id="1.25.40.10:FF:000137">
    <property type="entry name" value="Pre-mRNA-splicing factor syf1"/>
    <property type="match status" value="1"/>
</dbReference>
<keyword evidence="6" id="KW-0508">mRNA splicing</keyword>
<feature type="region of interest" description="Disordered" evidence="10">
    <location>
        <begin position="51"/>
        <end position="83"/>
    </location>
</feature>
<feature type="region of interest" description="Disordered" evidence="10">
    <location>
        <begin position="1502"/>
        <end position="1525"/>
    </location>
</feature>
<name>A0A1Q9EQG6_SYMMI</name>
<evidence type="ECO:0000259" key="13">
    <source>
        <dbReference type="Pfam" id="PF23231"/>
    </source>
</evidence>
<dbReference type="InterPro" id="IPR055430">
    <property type="entry name" value="HAT_Syf1_CNRKL1_C"/>
</dbReference>
<dbReference type="InterPro" id="IPR056350">
    <property type="entry name" value="HAT_Syf1_central"/>
</dbReference>
<protein>
    <recommendedName>
        <fullName evidence="8">Pre-mRNA-splicing factor SYF1</fullName>
    </recommendedName>
</protein>
<sequence length="3002" mass="331541">MFSCGLLCDFFLTHEVSAQTPLSQLMSKMKRSFVVDEETWDSVTRDLESREAASFSTPERPEQKLKVSREAERFSAPETPEQKLKASREAATFSFLETPEQKLKAELESTKYRLQLQKDLTAAMRSNLDQLLDERKAREEYIWALRARIDQLSKVANDAIGGLSEDLGELLGVLQKTSEGEETCAMDVMDVAVPVVEVPASSPEEFPETQVIPFQGMAPPVLPPAVDCGQDAQPTGQNPLDTKMVRQLVAGMKDADAPQTEDMRKAPAKVLVGSPLERAVLCALTCRDSLRLPNGSSIMLSFEQLEAGRLFEKVSATDSELQLARALQSLTRHTLYYDGLEGKEGHPLADIWFCAAPNWLVLLDCGGTKKKASKKMSAKKRQISQLVAKGCFSGWKVTVLLFIPAAPSETKTSSTSLSDDVDIAIVAGSLATEWLGSWSQLWQYLPDDGWTTAFCAVPFDDSQVIGAALLELTLDVQMPHGRERLPCSEISDWDERVLNSRINNKAMAERGKTVEDMPNVLLQIRSKDQHRYSRVNCSGIIAQLELRLSWYAQPAVRAVACTAGAYLAFTRGDGTLLSRTLILTAACLGQAFTFNSFATFWLPPLPLALQSRPLLSSSPDRDHKLLKLSSFGGLGSRVIPLVLPALASFLIRLVLPALASVVIRLVLPAQPSIYCVEADPVSMCKLASGHFSLNSGMHGPSVSPPNRAKRSAGAPSDPVGVYHTMKQRMQLASRLESPSEWAHQVPDAIRRNVFRLCTEGPLAVSKLRLQALSRLNGRLKELEPQEAELRSGMHPDVEEVTRGKAICLFRELLEERCRAGVSAFPRPMQIHPDQLDAQAQEIEAGYLIGPFSSVEEGEDGKVRVIDDFRYGLHCGTLLRFIARVLLNKNKADVVVPLSDGQVLRGAWSCEMRHSPPLLAKTFDLKKAYKQVATKPSSWRHAVLGYPDKKDGWTFAVSRSLPFGATSSVYAFNKLALAVLHIMVVKFHAIVTDFYDDYTVFEFQPAASLLDKVLCRLLRILGWIFAEDGKKFVSFGPRVVTLRVALHLEEIWDGRITIANKPGRIDKICSMLSPIAEGKTATRSQHGLLNFAGGHVLGFQLKLAVRMFSKALSRGRAWGVELRSAALLALDVLKGARLRVLLARMTPPMILYTDGAYENGVATWGAILLDRLSGARWMFHGTVCRALCDRWRAHAGERYGTEYQKHLDGTMCNLADHWAVEWPARSAYWKQVFKDAMVRLPFDEGQFLLVLLCLFFATRNVLRAVAMNVAALELGDKVCRLELGKARRVEVASEIARRIGAVACALGCANSFRGYPAQAALIFTTVFVCKLRLRVMVDSFDLEADDSVEAICRQVLDEVLFDTSKVSGLCVRWRSSGFAGGLAAGCDVCEMDWEAISDDVLRETDVAYEQELQINPFSVRLWCAYVKAKAEAPRAVRYLIYERAVKAFGSGPCSLVGPTRLRSLRTARPGCRFLLQPLLALAAMTCFGILHPLQHLARGAFGGSEDAPPATPASAHPAGDAQTGPHAAARVDSAALVAPVSAGGASSAPATTTSSASPAAESGADGRPCLSRPPQLPVLRHYITASTYNASFPAARAQDQPALYRCICLDLSLSGSAPLVVSAGWGSTLPPPCLSGILMCSEPSKKARPLKRVVLPLFFCMPLLLPAAAVCTGSYCCVAPSAMAGRGYRAPGPWDARPPSAQALPVREVPDQDLSDEALLALIVPLDASLRPPSLQEVLAAEKATWASIANLMCDEKWTLSDALHEVSVTRHMIPTLLCPQPRSISAPPFRDPSGKGSGSTGSADRPEPTGDRPPKKPRKEFTNPSQKADPKIAPFCWRQEAKPVSELWDLAWNRSTRRCLFLDLFSGASALISAAALLVWTCPSCLRGPSLLELQPGGAPLSGPRVIRLAFLLLHTARSLRLETSDLLHSITRELLSLVLLTGGIVVWKILHFLLLRLRPAPTACLPSNRGPSHQISPTYPNWLQPAHTLVFILPFPAVVPPRLVWPVPSSRVEDGAPLSAVGKLGLAKAPDRDPHLVVDSTHLPNKSANHTISGLRRCLPSQPALERLSWFQSDLDWLVQDCLAAALEAPPPYAPGFSSGLSDHHGLCYIVTSASLLWFIWRSRRTVGLCCALRSPASCPKGCTLNLVSLANRKPSCLSDVPTSFPGERRVWISVRMPTNSDRKLSSESREVLSMWRACLSELCPIFPLSLPPMFHCEAFADACADAKHAGIGVFVRLASDRTIWFRARFSATELAALFPWFAQSTSPQTFIYCCLEVFGQLALVWCVVLLVSGFIVRNCHIAVKNSVALKAKETNMVARVRGVCVVEVKELPGSYKLWHAYLQLRMSSVKGLSVLDAEYEGANNAFERALVFLHKMPRIWLEYIEFLMKQKKITRARRALDSALRSLPITQHSRIWELYVKFIKDGEVPKETALCAFRRYLMLEPDHVEIYIAYLRTIGRYDEAAQKLAGVVDDEDFSSMEGKTRHQLWMDLCDLVSKHPADIKSLNIESIIRSGIRQFTDEVGRLWISLGDHFIRLGQFEKARDIYEEAMATVSTVHDFSLIFEAYAKFLESLISAHMEREASTVSAAEADLLMLRLEDLLGRRPELVSSVKLRQNPHNVHEWLQRAKLYKDSPEKVIRCFTEAVMTVEPQKAEGRLWTLWAAFAKFYESHDDLENARVIFSKATQVKYRGVDDLASVWCEWIEMELRHKEFDEALKVARQAAGQKKAAALKEDKDDVQNRLYRSTKLWSLCIDLEESLGTTASTRAAYDATLELKIFFFAAIAEGETLFFTLQEATQYKAYCKRHAARNEEARLADKLFHIVDKYLPLQADETRAYTARFPGEVHKLLPKSRKIRNVLRRQGEPATTPQPRQEAQGSGDNPSRASDAEEGGGLPAQATEGDTGATERVRTVSGGDNSAGGSMDQPMDNDTPPDWGDETEDENTLTSWPWGEMGRPSDKGLSEGPIWSKPDSIERLDDDGGIFLPFFLPFVGTKFAYEH</sequence>
<feature type="compositionally biased region" description="Basic and acidic residues" evidence="10">
    <location>
        <begin position="1804"/>
        <end position="1814"/>
    </location>
</feature>
<dbReference type="GO" id="GO:0000349">
    <property type="term" value="P:generation of catalytic spliceosome for first transesterification step"/>
    <property type="evidence" value="ECO:0007669"/>
    <property type="project" value="TreeGrafter"/>
</dbReference>
<keyword evidence="7" id="KW-0539">Nucleus</keyword>
<feature type="region of interest" description="Disordered" evidence="10">
    <location>
        <begin position="1543"/>
        <end position="1569"/>
    </location>
</feature>
<feature type="repeat" description="TPR" evidence="9">
    <location>
        <begin position="2526"/>
        <end position="2559"/>
    </location>
</feature>
<dbReference type="Proteomes" id="UP000186817">
    <property type="component" value="Unassembled WGS sequence"/>
</dbReference>
<dbReference type="InterPro" id="IPR055433">
    <property type="entry name" value="HAT_Syf1-like_N"/>
</dbReference>
<dbReference type="PROSITE" id="PS50005">
    <property type="entry name" value="TPR"/>
    <property type="match status" value="1"/>
</dbReference>
<comment type="caution">
    <text evidence="15">The sequence shown here is derived from an EMBL/GenBank/DDBJ whole genome shotgun (WGS) entry which is preliminary data.</text>
</comment>
<evidence type="ECO:0000256" key="8">
    <source>
        <dbReference type="ARBA" id="ARBA00039472"/>
    </source>
</evidence>
<keyword evidence="11" id="KW-0732">Signal</keyword>
<feature type="compositionally biased region" description="Low complexity" evidence="10">
    <location>
        <begin position="1543"/>
        <end position="1562"/>
    </location>
</feature>
<dbReference type="InterPro" id="IPR003107">
    <property type="entry name" value="HAT"/>
</dbReference>
<feature type="compositionally biased region" description="Basic and acidic residues" evidence="10">
    <location>
        <begin position="59"/>
        <end position="83"/>
    </location>
</feature>
<comment type="similarity">
    <text evidence="2">Belongs to the crooked-neck family.</text>
</comment>
<dbReference type="SUPFAM" id="SSF48452">
    <property type="entry name" value="TPR-like"/>
    <property type="match status" value="1"/>
</dbReference>
<dbReference type="Pfam" id="PF23220">
    <property type="entry name" value="HAT_Syf1_M"/>
    <property type="match status" value="1"/>
</dbReference>
<evidence type="ECO:0000256" key="9">
    <source>
        <dbReference type="PROSITE-ProRule" id="PRU00339"/>
    </source>
</evidence>
<feature type="region of interest" description="Disordered" evidence="10">
    <location>
        <begin position="2864"/>
        <end position="2969"/>
    </location>
</feature>
<accession>A0A1Q9EQG6</accession>
<feature type="region of interest" description="Disordered" evidence="10">
    <location>
        <begin position="1779"/>
        <end position="1832"/>
    </location>
</feature>
<proteinExistence type="inferred from homology"/>
<feature type="domain" description="Pre-mRNA-splicing factor SYF1 central HAT repeats" evidence="12">
    <location>
        <begin position="2450"/>
        <end position="2651"/>
    </location>
</feature>
<keyword evidence="5" id="KW-0677">Repeat</keyword>
<evidence type="ECO:0000256" key="6">
    <source>
        <dbReference type="ARBA" id="ARBA00023187"/>
    </source>
</evidence>
<evidence type="ECO:0000256" key="1">
    <source>
        <dbReference type="ARBA" id="ARBA00004123"/>
    </source>
</evidence>
<feature type="domain" description="Pre-mRNA-splicing factor Syf1-like N-terminal HAT-repeats" evidence="14">
    <location>
        <begin position="2325"/>
        <end position="2448"/>
    </location>
</feature>
<evidence type="ECO:0000259" key="14">
    <source>
        <dbReference type="Pfam" id="PF23233"/>
    </source>
</evidence>
<dbReference type="Pfam" id="PF23233">
    <property type="entry name" value="HAT_Syf1_CNRKL1_N"/>
    <property type="match status" value="1"/>
</dbReference>
<comment type="subcellular location">
    <subcellularLocation>
        <location evidence="1">Nucleus</location>
    </subcellularLocation>
</comment>
<reference evidence="15 16" key="1">
    <citation type="submission" date="2016-02" db="EMBL/GenBank/DDBJ databases">
        <title>Genome analysis of coral dinoflagellate symbionts highlights evolutionary adaptations to a symbiotic lifestyle.</title>
        <authorList>
            <person name="Aranda M."/>
            <person name="Li Y."/>
            <person name="Liew Y.J."/>
            <person name="Baumgarten S."/>
            <person name="Simakov O."/>
            <person name="Wilson M."/>
            <person name="Piel J."/>
            <person name="Ashoor H."/>
            <person name="Bougouffa S."/>
            <person name="Bajic V.B."/>
            <person name="Ryu T."/>
            <person name="Ravasi T."/>
            <person name="Bayer T."/>
            <person name="Micklem G."/>
            <person name="Kim H."/>
            <person name="Bhak J."/>
            <person name="Lajeunesse T.C."/>
            <person name="Voolstra C.R."/>
        </authorList>
    </citation>
    <scope>NUCLEOTIDE SEQUENCE [LARGE SCALE GENOMIC DNA]</scope>
    <source>
        <strain evidence="15 16">CCMP2467</strain>
    </source>
</reference>
<keyword evidence="9" id="KW-0802">TPR repeat</keyword>